<dbReference type="InterPro" id="IPR050951">
    <property type="entry name" value="Retrovirus_Pol_polyprotein"/>
</dbReference>
<dbReference type="AlphaFoldDB" id="A0A540K5R1"/>
<dbReference type="InterPro" id="IPR000953">
    <property type="entry name" value="Chromo/chromo_shadow_dom"/>
</dbReference>
<evidence type="ECO:0000256" key="14">
    <source>
        <dbReference type="ARBA" id="ARBA00023172"/>
    </source>
</evidence>
<dbReference type="InterPro" id="IPR000477">
    <property type="entry name" value="RT_dom"/>
</dbReference>
<accession>A0A540K5R1</accession>
<dbReference type="Gene3D" id="3.10.20.370">
    <property type="match status" value="1"/>
</dbReference>
<evidence type="ECO:0000256" key="5">
    <source>
        <dbReference type="ARBA" id="ARBA00022723"/>
    </source>
</evidence>
<evidence type="ECO:0000256" key="13">
    <source>
        <dbReference type="ARBA" id="ARBA00023125"/>
    </source>
</evidence>
<dbReference type="InterPro" id="IPR043502">
    <property type="entry name" value="DNA/RNA_pol_sf"/>
</dbReference>
<evidence type="ECO:0000256" key="8">
    <source>
        <dbReference type="ARBA" id="ARBA00022801"/>
    </source>
</evidence>
<dbReference type="GO" id="GO:0003677">
    <property type="term" value="F:DNA binding"/>
    <property type="evidence" value="ECO:0007669"/>
    <property type="project" value="UniProtKB-KW"/>
</dbReference>
<keyword evidence="6" id="KW-0064">Aspartyl protease</keyword>
<dbReference type="CDD" id="cd01647">
    <property type="entry name" value="RT_LTR"/>
    <property type="match status" value="1"/>
</dbReference>
<dbReference type="PROSITE" id="PS50013">
    <property type="entry name" value="CHROMO_2"/>
    <property type="match status" value="1"/>
</dbReference>
<evidence type="ECO:0000313" key="19">
    <source>
        <dbReference type="Proteomes" id="UP000315295"/>
    </source>
</evidence>
<keyword evidence="19" id="KW-1185">Reference proteome</keyword>
<dbReference type="CDD" id="cd09274">
    <property type="entry name" value="RNase_HI_RT_Ty3"/>
    <property type="match status" value="1"/>
</dbReference>
<dbReference type="Pfam" id="PF17917">
    <property type="entry name" value="RT_RNaseH"/>
    <property type="match status" value="1"/>
</dbReference>
<gene>
    <name evidence="18" type="ORF">C1H46_044907</name>
</gene>
<comment type="caution">
    <text evidence="18">The sequence shown here is derived from an EMBL/GenBank/DDBJ whole genome shotgun (WGS) entry which is preliminary data.</text>
</comment>
<evidence type="ECO:0000256" key="7">
    <source>
        <dbReference type="ARBA" id="ARBA00022759"/>
    </source>
</evidence>
<dbReference type="SUPFAM" id="SSF56672">
    <property type="entry name" value="DNA/RNA polymerases"/>
    <property type="match status" value="1"/>
</dbReference>
<evidence type="ECO:0000313" key="18">
    <source>
        <dbReference type="EMBL" id="TQD69560.1"/>
    </source>
</evidence>
<dbReference type="Gene3D" id="3.30.420.10">
    <property type="entry name" value="Ribonuclease H-like superfamily/Ribonuclease H"/>
    <property type="match status" value="1"/>
</dbReference>
<organism evidence="18 19">
    <name type="scientific">Malus baccata</name>
    <name type="common">Siberian crab apple</name>
    <name type="synonym">Pyrus baccata</name>
    <dbReference type="NCBI Taxonomy" id="106549"/>
    <lineage>
        <taxon>Eukaryota</taxon>
        <taxon>Viridiplantae</taxon>
        <taxon>Streptophyta</taxon>
        <taxon>Embryophyta</taxon>
        <taxon>Tracheophyta</taxon>
        <taxon>Spermatophyta</taxon>
        <taxon>Magnoliopsida</taxon>
        <taxon>eudicotyledons</taxon>
        <taxon>Gunneridae</taxon>
        <taxon>Pentapetalae</taxon>
        <taxon>rosids</taxon>
        <taxon>fabids</taxon>
        <taxon>Rosales</taxon>
        <taxon>Rosaceae</taxon>
        <taxon>Amygdaloideae</taxon>
        <taxon>Maleae</taxon>
        <taxon>Malus</taxon>
    </lineage>
</organism>
<dbReference type="GO" id="GO:0004519">
    <property type="term" value="F:endonuclease activity"/>
    <property type="evidence" value="ECO:0007669"/>
    <property type="project" value="UniProtKB-KW"/>
</dbReference>
<evidence type="ECO:0008006" key="20">
    <source>
        <dbReference type="Google" id="ProtNLM"/>
    </source>
</evidence>
<keyword evidence="3" id="KW-0548">Nucleotidyltransferase</keyword>
<evidence type="ECO:0000259" key="15">
    <source>
        <dbReference type="PROSITE" id="PS50013"/>
    </source>
</evidence>
<dbReference type="PROSITE" id="PS50878">
    <property type="entry name" value="RT_POL"/>
    <property type="match status" value="1"/>
</dbReference>
<sequence>MVPFKKTEIEKAVQELLDAGFIRASHSPFSFPVLLVKKKEGTWRMCIDYRELNALTIKDKYPIPLIDDLLDELHGSKYFSKLDLRSGYHQILMKPEDVGKTAFRTHEGHYEFLVMPFGLTNAPATFQNLMNDLFKPFLRKFVLVFFDDILIYSTSWQQHLVHLKEVLTVLHKNQLYLKKSKCSFGQNRVEYLGHIVSKDGVAADPSKLKAIQEWPQPRNVKELRGFLGLTGYYRKFIPGYGKVCQPLYNLTKKEGFVWNDSASEAFTQLKSIMSSPQVLALPNFSQPFVVECDASGNGIGAVLQQNQRPIAFFSQALGPKNQTLSTYERELIAIVHAVRKWQNYLQGRHFVIKTDHSSLKYFLGQRTNTQFQQKWVAKQLGFDYEIQYRSGNENIVADSLSRIPDHQGIAAGDTMEFAAISYPYFGWMDDLRRYNENDDWIMDKIREVTEYKLKGTINPALAKYSVDNGFLCYKKRVVISPNSQWRTKLMEEHHCTPAAGHQGVAKTYQRTKKGFYWQGMKGDIRKFIAECAICQQNKFETIAPPGLLQPLPLPQRVWSDISMDFIVGLPNCKGKSVIMVIVDRLSKYSHFIALAHPYNASIVAQLFIEHVFRLHGMPNSIVSDRDPVFVSAFWRELFRLQGSKLCMSSGYHPQTDGQTEVMNRCLETYLRCFVGGQPLKWVQWLAWAEWCFNTSYHTSSKYTPFEVVYGFSPPHIAPHEIGSTKVAFVEQCMIERDGLLSVLRNNLQLAQNRMKVQADKKRTERHFNVGDMVYLKLVPYQLHSLVNHSYHKLQPRFYGPYAVLEKIGAVAYRLQLPDGSKVHPVFHVSCLKKQIGNNVTLQVELPLVSEDGLVQDIPAAILSRRMYKKGNAAGVQLLVQWKGKEAADATWEDFDEFHKRFPDFAV</sequence>
<dbReference type="Gene3D" id="3.10.10.10">
    <property type="entry name" value="HIV Type 1 Reverse Transcriptase, subunit A, domain 1"/>
    <property type="match status" value="1"/>
</dbReference>
<proteinExistence type="predicted"/>
<evidence type="ECO:0000256" key="1">
    <source>
        <dbReference type="ARBA" id="ARBA00022670"/>
    </source>
</evidence>
<evidence type="ECO:0000256" key="9">
    <source>
        <dbReference type="ARBA" id="ARBA00022842"/>
    </source>
</evidence>
<dbReference type="GO" id="GO:0046872">
    <property type="term" value="F:metal ion binding"/>
    <property type="evidence" value="ECO:0007669"/>
    <property type="project" value="UniProtKB-KW"/>
</dbReference>
<dbReference type="Pfam" id="PF17921">
    <property type="entry name" value="Integrase_H2C2"/>
    <property type="match status" value="1"/>
</dbReference>
<dbReference type="PANTHER" id="PTHR37984:SF5">
    <property type="entry name" value="PROTEIN NYNRIN-LIKE"/>
    <property type="match status" value="1"/>
</dbReference>
<dbReference type="STRING" id="106549.A0A540K5R1"/>
<dbReference type="InterPro" id="IPR043128">
    <property type="entry name" value="Rev_trsase/Diguanyl_cyclase"/>
</dbReference>
<keyword evidence="7" id="KW-0255">Endonuclease</keyword>
<feature type="domain" description="Reverse transcriptase" evidence="16">
    <location>
        <begin position="17"/>
        <end position="196"/>
    </location>
</feature>
<protein>
    <recommendedName>
        <fullName evidence="20">Integrase catalytic domain-containing protein</fullName>
    </recommendedName>
</protein>
<evidence type="ECO:0000259" key="16">
    <source>
        <dbReference type="PROSITE" id="PS50878"/>
    </source>
</evidence>
<dbReference type="PROSITE" id="PS50994">
    <property type="entry name" value="INTEGRASE"/>
    <property type="match status" value="1"/>
</dbReference>
<dbReference type="SUPFAM" id="SSF53098">
    <property type="entry name" value="Ribonuclease H-like"/>
    <property type="match status" value="1"/>
</dbReference>
<keyword evidence="2" id="KW-0808">Transferase</keyword>
<keyword evidence="5" id="KW-0479">Metal-binding</keyword>
<dbReference type="InterPro" id="IPR016197">
    <property type="entry name" value="Chromo-like_dom_sf"/>
</dbReference>
<evidence type="ECO:0000256" key="12">
    <source>
        <dbReference type="ARBA" id="ARBA00022932"/>
    </source>
</evidence>
<dbReference type="FunFam" id="3.10.20.370:FF:000001">
    <property type="entry name" value="Retrovirus-related Pol polyprotein from transposon 17.6-like protein"/>
    <property type="match status" value="1"/>
</dbReference>
<evidence type="ECO:0000256" key="10">
    <source>
        <dbReference type="ARBA" id="ARBA00022908"/>
    </source>
</evidence>
<dbReference type="FunFam" id="1.10.340.70:FF:000001">
    <property type="entry name" value="Retrovirus-related Pol polyprotein from transposon gypsy-like Protein"/>
    <property type="match status" value="1"/>
</dbReference>
<dbReference type="PANTHER" id="PTHR37984">
    <property type="entry name" value="PROTEIN CBG26694"/>
    <property type="match status" value="1"/>
</dbReference>
<dbReference type="InterPro" id="IPR056924">
    <property type="entry name" value="SH3_Tf2-1"/>
</dbReference>
<keyword evidence="1" id="KW-0645">Protease</keyword>
<evidence type="ECO:0000259" key="17">
    <source>
        <dbReference type="PROSITE" id="PS50994"/>
    </source>
</evidence>
<dbReference type="Proteomes" id="UP000315295">
    <property type="component" value="Unassembled WGS sequence"/>
</dbReference>
<dbReference type="InterPro" id="IPR036397">
    <property type="entry name" value="RNaseH_sf"/>
</dbReference>
<dbReference type="GO" id="GO:0006508">
    <property type="term" value="P:proteolysis"/>
    <property type="evidence" value="ECO:0007669"/>
    <property type="project" value="UniProtKB-KW"/>
</dbReference>
<dbReference type="FunFam" id="3.30.420.10:FF:000219">
    <property type="entry name" value="Putative retroelement"/>
    <property type="match status" value="1"/>
</dbReference>
<feature type="domain" description="Chromo" evidence="15">
    <location>
        <begin position="856"/>
        <end position="906"/>
    </location>
</feature>
<dbReference type="InterPro" id="IPR041373">
    <property type="entry name" value="RT_RNaseH"/>
</dbReference>
<evidence type="ECO:0000256" key="6">
    <source>
        <dbReference type="ARBA" id="ARBA00022750"/>
    </source>
</evidence>
<keyword evidence="8" id="KW-0378">Hydrolase</keyword>
<evidence type="ECO:0000256" key="4">
    <source>
        <dbReference type="ARBA" id="ARBA00022722"/>
    </source>
</evidence>
<keyword evidence="10" id="KW-0229">DNA integration</keyword>
<keyword evidence="12" id="KW-0239">DNA-directed DNA polymerase</keyword>
<dbReference type="GO" id="GO:0015074">
    <property type="term" value="P:DNA integration"/>
    <property type="evidence" value="ECO:0007669"/>
    <property type="project" value="UniProtKB-KW"/>
</dbReference>
<dbReference type="EMBL" id="VIEB01003211">
    <property type="protein sequence ID" value="TQD69560.1"/>
    <property type="molecule type" value="Genomic_DNA"/>
</dbReference>
<dbReference type="GO" id="GO:0003887">
    <property type="term" value="F:DNA-directed DNA polymerase activity"/>
    <property type="evidence" value="ECO:0007669"/>
    <property type="project" value="UniProtKB-KW"/>
</dbReference>
<name>A0A540K5R1_MALBA</name>
<reference evidence="18 19" key="1">
    <citation type="journal article" date="2019" name="G3 (Bethesda)">
        <title>Sequencing of a Wild Apple (Malus baccata) Genome Unravels the Differences Between Cultivated and Wild Apple Species Regarding Disease Resistance and Cold Tolerance.</title>
        <authorList>
            <person name="Chen X."/>
        </authorList>
    </citation>
    <scope>NUCLEOTIDE SEQUENCE [LARGE SCALE GENOMIC DNA]</scope>
    <source>
        <strain evidence="19">cv. Shandingzi</strain>
        <tissue evidence="18">Leaves</tissue>
    </source>
</reference>
<dbReference type="Gene3D" id="1.10.340.70">
    <property type="match status" value="1"/>
</dbReference>
<dbReference type="InterPro" id="IPR041588">
    <property type="entry name" value="Integrase_H2C2"/>
</dbReference>
<keyword evidence="4" id="KW-0540">Nuclease</keyword>
<dbReference type="InterPro" id="IPR001584">
    <property type="entry name" value="Integrase_cat-core"/>
</dbReference>
<evidence type="ECO:0000256" key="2">
    <source>
        <dbReference type="ARBA" id="ARBA00022679"/>
    </source>
</evidence>
<dbReference type="FunFam" id="3.10.10.10:FF:000007">
    <property type="entry name" value="Retrovirus-related Pol polyprotein from transposon 17.6-like Protein"/>
    <property type="match status" value="1"/>
</dbReference>
<dbReference type="Pfam" id="PF00078">
    <property type="entry name" value="RVT_1"/>
    <property type="match status" value="1"/>
</dbReference>
<dbReference type="GO" id="GO:0006310">
    <property type="term" value="P:DNA recombination"/>
    <property type="evidence" value="ECO:0007669"/>
    <property type="project" value="UniProtKB-KW"/>
</dbReference>
<evidence type="ECO:0000256" key="11">
    <source>
        <dbReference type="ARBA" id="ARBA00022918"/>
    </source>
</evidence>
<evidence type="ECO:0000256" key="3">
    <source>
        <dbReference type="ARBA" id="ARBA00022695"/>
    </source>
</evidence>
<dbReference type="InterPro" id="IPR012337">
    <property type="entry name" value="RNaseH-like_sf"/>
</dbReference>
<keyword evidence="11" id="KW-0695">RNA-directed DNA polymerase</keyword>
<dbReference type="Gene3D" id="3.30.70.270">
    <property type="match status" value="2"/>
</dbReference>
<dbReference type="GO" id="GO:0004190">
    <property type="term" value="F:aspartic-type endopeptidase activity"/>
    <property type="evidence" value="ECO:0007669"/>
    <property type="project" value="UniProtKB-KW"/>
</dbReference>
<dbReference type="SUPFAM" id="SSF54160">
    <property type="entry name" value="Chromo domain-like"/>
    <property type="match status" value="1"/>
</dbReference>
<keyword evidence="14" id="KW-0233">DNA recombination</keyword>
<keyword evidence="13" id="KW-0238">DNA-binding</keyword>
<dbReference type="FunFam" id="3.30.70.270:FF:000020">
    <property type="entry name" value="Transposon Tf2-6 polyprotein-like Protein"/>
    <property type="match status" value="1"/>
</dbReference>
<dbReference type="GO" id="GO:0003964">
    <property type="term" value="F:RNA-directed DNA polymerase activity"/>
    <property type="evidence" value="ECO:0007669"/>
    <property type="project" value="UniProtKB-KW"/>
</dbReference>
<dbReference type="Pfam" id="PF24626">
    <property type="entry name" value="SH3_Tf2-1"/>
    <property type="match status" value="1"/>
</dbReference>
<feature type="domain" description="Integrase catalytic" evidence="17">
    <location>
        <begin position="548"/>
        <end position="712"/>
    </location>
</feature>
<keyword evidence="9" id="KW-0460">Magnesium</keyword>